<reference evidence="2 3" key="1">
    <citation type="submission" date="2020-09" db="EMBL/GenBank/DDBJ databases">
        <title>Paenibacillus sp. CAU 1523 isolated from sand of Haeundae Beach.</title>
        <authorList>
            <person name="Kim W."/>
        </authorList>
    </citation>
    <scope>NUCLEOTIDE SEQUENCE [LARGE SCALE GENOMIC DNA]</scope>
    <source>
        <strain evidence="2 3">CAU 1523</strain>
    </source>
</reference>
<comment type="caution">
    <text evidence="2">The sequence shown here is derived from an EMBL/GenBank/DDBJ whole genome shotgun (WGS) entry which is preliminary data.</text>
</comment>
<sequence length="81" mass="9562">MASRTRSYGRLWSLFRAAPKMLTSRKVPFRLKAIFVGAVVLYWLLPDFMPFIPIDDIAFTMIVIPWFTKKAEQYDQPKHLQ</sequence>
<dbReference type="EMBL" id="JACYTN010000005">
    <property type="protein sequence ID" value="MBD8498601.1"/>
    <property type="molecule type" value="Genomic_DNA"/>
</dbReference>
<dbReference type="Proteomes" id="UP000634529">
    <property type="component" value="Unassembled WGS sequence"/>
</dbReference>
<keyword evidence="1" id="KW-0812">Transmembrane</keyword>
<keyword evidence="3" id="KW-1185">Reference proteome</keyword>
<accession>A0ABR9AWU0</accession>
<evidence type="ECO:0000313" key="3">
    <source>
        <dbReference type="Proteomes" id="UP000634529"/>
    </source>
</evidence>
<evidence type="ECO:0008006" key="4">
    <source>
        <dbReference type="Google" id="ProtNLM"/>
    </source>
</evidence>
<keyword evidence="1" id="KW-1133">Transmembrane helix</keyword>
<evidence type="ECO:0000256" key="1">
    <source>
        <dbReference type="SAM" id="Phobius"/>
    </source>
</evidence>
<name>A0ABR9AWU0_9BACL</name>
<keyword evidence="1" id="KW-0472">Membrane</keyword>
<gene>
    <name evidence="2" type="ORF">IFO66_09850</name>
</gene>
<feature type="transmembrane region" description="Helical" evidence="1">
    <location>
        <begin position="29"/>
        <end position="45"/>
    </location>
</feature>
<dbReference type="RefSeq" id="WP_192024983.1">
    <property type="nucleotide sequence ID" value="NZ_JACYTN010000005.1"/>
</dbReference>
<proteinExistence type="predicted"/>
<organism evidence="2 3">
    <name type="scientific">Paenibacillus arenosi</name>
    <dbReference type="NCBI Taxonomy" id="2774142"/>
    <lineage>
        <taxon>Bacteria</taxon>
        <taxon>Bacillati</taxon>
        <taxon>Bacillota</taxon>
        <taxon>Bacilli</taxon>
        <taxon>Bacillales</taxon>
        <taxon>Paenibacillaceae</taxon>
        <taxon>Paenibacillus</taxon>
    </lineage>
</organism>
<evidence type="ECO:0000313" key="2">
    <source>
        <dbReference type="EMBL" id="MBD8498601.1"/>
    </source>
</evidence>
<protein>
    <recommendedName>
        <fullName evidence="4">DUF1232 domain-containing protein</fullName>
    </recommendedName>
</protein>